<evidence type="ECO:0000313" key="3">
    <source>
        <dbReference type="EMBL" id="KAL1871996.1"/>
    </source>
</evidence>
<proteinExistence type="predicted"/>
<dbReference type="Gene3D" id="3.40.30.10">
    <property type="entry name" value="Glutaredoxin"/>
    <property type="match status" value="1"/>
</dbReference>
<name>A0ABR3X7S4_9PEZI</name>
<feature type="region of interest" description="Disordered" evidence="2">
    <location>
        <begin position="71"/>
        <end position="102"/>
    </location>
</feature>
<keyword evidence="1" id="KW-0676">Redox-active center</keyword>
<feature type="compositionally biased region" description="Low complexity" evidence="2">
    <location>
        <begin position="154"/>
        <end position="165"/>
    </location>
</feature>
<dbReference type="PANTHER" id="PTHR36417:SF2">
    <property type="entry name" value="SELENOPROTEIN DOMAIN PROTEIN (AFU_ORTHOLOGUE AFUA_1G05220)"/>
    <property type="match status" value="1"/>
</dbReference>
<evidence type="ECO:0000256" key="2">
    <source>
        <dbReference type="SAM" id="MobiDB-lite"/>
    </source>
</evidence>
<dbReference type="InterPro" id="IPR036249">
    <property type="entry name" value="Thioredoxin-like_sf"/>
</dbReference>
<keyword evidence="4" id="KW-1185">Reference proteome</keyword>
<reference evidence="3 4" key="1">
    <citation type="journal article" date="2024" name="Commun. Biol.">
        <title>Comparative genomic analysis of thermophilic fungi reveals convergent evolutionary adaptations and gene losses.</title>
        <authorList>
            <person name="Steindorff A.S."/>
            <person name="Aguilar-Pontes M.V."/>
            <person name="Robinson A.J."/>
            <person name="Andreopoulos B."/>
            <person name="LaButti K."/>
            <person name="Kuo A."/>
            <person name="Mondo S."/>
            <person name="Riley R."/>
            <person name="Otillar R."/>
            <person name="Haridas S."/>
            <person name="Lipzen A."/>
            <person name="Grimwood J."/>
            <person name="Schmutz J."/>
            <person name="Clum A."/>
            <person name="Reid I.D."/>
            <person name="Moisan M.C."/>
            <person name="Butler G."/>
            <person name="Nguyen T.T.M."/>
            <person name="Dewar K."/>
            <person name="Conant G."/>
            <person name="Drula E."/>
            <person name="Henrissat B."/>
            <person name="Hansel C."/>
            <person name="Singer S."/>
            <person name="Hutchinson M.I."/>
            <person name="de Vries R.P."/>
            <person name="Natvig D.O."/>
            <person name="Powell A.J."/>
            <person name="Tsang A."/>
            <person name="Grigoriev I.V."/>
        </authorList>
    </citation>
    <scope>NUCLEOTIDE SEQUENCE [LARGE SCALE GENOMIC DNA]</scope>
    <source>
        <strain evidence="3 4">ATCC 24622</strain>
    </source>
</reference>
<dbReference type="Pfam" id="PF10262">
    <property type="entry name" value="Rdx"/>
    <property type="match status" value="1"/>
</dbReference>
<feature type="compositionally biased region" description="Basic and acidic residues" evidence="2">
    <location>
        <begin position="133"/>
        <end position="148"/>
    </location>
</feature>
<comment type="caution">
    <text evidence="3">The sequence shown here is derived from an EMBL/GenBank/DDBJ whole genome shotgun (WGS) entry which is preliminary data.</text>
</comment>
<dbReference type="Proteomes" id="UP001586593">
    <property type="component" value="Unassembled WGS sequence"/>
</dbReference>
<evidence type="ECO:0000313" key="4">
    <source>
        <dbReference type="Proteomes" id="UP001586593"/>
    </source>
</evidence>
<dbReference type="PANTHER" id="PTHR36417">
    <property type="entry name" value="SELENOPROTEIN DOMAIN PROTEIN (AFU_ORTHOLOGUE AFUA_1G05220)"/>
    <property type="match status" value="1"/>
</dbReference>
<dbReference type="SUPFAM" id="SSF52833">
    <property type="entry name" value="Thioredoxin-like"/>
    <property type="match status" value="1"/>
</dbReference>
<organism evidence="3 4">
    <name type="scientific">Phialemonium thermophilum</name>
    <dbReference type="NCBI Taxonomy" id="223376"/>
    <lineage>
        <taxon>Eukaryota</taxon>
        <taxon>Fungi</taxon>
        <taxon>Dikarya</taxon>
        <taxon>Ascomycota</taxon>
        <taxon>Pezizomycotina</taxon>
        <taxon>Sordariomycetes</taxon>
        <taxon>Sordariomycetidae</taxon>
        <taxon>Cephalothecales</taxon>
        <taxon>Cephalothecaceae</taxon>
        <taxon>Phialemonium</taxon>
    </lineage>
</organism>
<dbReference type="InterPro" id="IPR011893">
    <property type="entry name" value="Selenoprotein_Rdx-typ"/>
</dbReference>
<evidence type="ECO:0000256" key="1">
    <source>
        <dbReference type="ARBA" id="ARBA00023284"/>
    </source>
</evidence>
<dbReference type="EMBL" id="JAZHXJ010000146">
    <property type="protein sequence ID" value="KAL1871996.1"/>
    <property type="molecule type" value="Genomic_DNA"/>
</dbReference>
<protein>
    <submittedName>
        <fullName evidence="3">Uncharacterized protein</fullName>
    </submittedName>
</protein>
<feature type="compositionally biased region" description="Low complexity" evidence="2">
    <location>
        <begin position="75"/>
        <end position="100"/>
    </location>
</feature>
<gene>
    <name evidence="3" type="ORF">VTK73DRAFT_1785</name>
</gene>
<feature type="region of interest" description="Disordered" evidence="2">
    <location>
        <begin position="133"/>
        <end position="189"/>
    </location>
</feature>
<sequence>MDLDSQAGENSYHVLLPRVTIKFCTQCKWMLRAAYYAQELLSTFSTALGEVALQPATGGIFTVEIQPAPSQQLRAAPDASAAAGPLASPQETTTTPRPTTLGGSILLWDRKVDGGFPETKELKRRVRDVIEPGRDLGHVDRDHRKEAGQARPPGSAAGDSDANADVPGGNGSTGQSSKPGDGQVCEDCA</sequence>
<accession>A0ABR3X7S4</accession>